<dbReference type="SUPFAM" id="SSF141734">
    <property type="entry name" value="HisI-like"/>
    <property type="match status" value="1"/>
</dbReference>
<organism evidence="19">
    <name type="scientific">hydrothermal vent metagenome</name>
    <dbReference type="NCBI Taxonomy" id="652676"/>
    <lineage>
        <taxon>unclassified sequences</taxon>
        <taxon>metagenomes</taxon>
        <taxon>ecological metagenomes</taxon>
    </lineage>
</organism>
<reference evidence="19" key="1">
    <citation type="submission" date="2018-06" db="EMBL/GenBank/DDBJ databases">
        <authorList>
            <person name="Zhirakovskaya E."/>
        </authorList>
    </citation>
    <scope>NUCLEOTIDE SEQUENCE</scope>
</reference>
<evidence type="ECO:0000256" key="15">
    <source>
        <dbReference type="ARBA" id="ARBA00022840"/>
    </source>
</evidence>
<comment type="catalytic activity">
    <reaction evidence="1">
        <text>1-(5-phospho-beta-D-ribosyl)-5'-AMP + H2O = 1-(5-phospho-beta-D-ribosyl)-5-[(5-phospho-beta-D-ribosylamino)methylideneamino]imidazole-4-carboxamide</text>
        <dbReference type="Rhea" id="RHEA:20049"/>
        <dbReference type="ChEBI" id="CHEBI:15377"/>
        <dbReference type="ChEBI" id="CHEBI:58435"/>
        <dbReference type="ChEBI" id="CHEBI:59457"/>
        <dbReference type="EC" id="3.5.4.19"/>
    </reaction>
</comment>
<dbReference type="Gene3D" id="3.10.20.810">
    <property type="entry name" value="Phosphoribosyl-AMP cyclohydrolase"/>
    <property type="match status" value="1"/>
</dbReference>
<keyword evidence="13" id="KW-0547">Nucleotide-binding</keyword>
<gene>
    <name evidence="19" type="ORF">MNBD_DELTA02-73</name>
</gene>
<evidence type="ECO:0000256" key="14">
    <source>
        <dbReference type="ARBA" id="ARBA00022801"/>
    </source>
</evidence>
<dbReference type="AlphaFoldDB" id="A0A3B0UVJ9"/>
<comment type="catalytic activity">
    <reaction evidence="2">
        <text>1-(5-phospho-beta-D-ribosyl)-ATP + H2O = 1-(5-phospho-beta-D-ribosyl)-5'-AMP + diphosphate + H(+)</text>
        <dbReference type="Rhea" id="RHEA:22828"/>
        <dbReference type="ChEBI" id="CHEBI:15377"/>
        <dbReference type="ChEBI" id="CHEBI:15378"/>
        <dbReference type="ChEBI" id="CHEBI:33019"/>
        <dbReference type="ChEBI" id="CHEBI:59457"/>
        <dbReference type="ChEBI" id="CHEBI:73183"/>
        <dbReference type="EC" id="3.6.1.31"/>
    </reaction>
</comment>
<dbReference type="SUPFAM" id="SSF101386">
    <property type="entry name" value="all-alpha NTP pyrophosphatases"/>
    <property type="match status" value="1"/>
</dbReference>
<dbReference type="EMBL" id="UOEZ01000020">
    <property type="protein sequence ID" value="VAW35118.1"/>
    <property type="molecule type" value="Genomic_DNA"/>
</dbReference>
<dbReference type="GO" id="GO:0005737">
    <property type="term" value="C:cytoplasm"/>
    <property type="evidence" value="ECO:0007669"/>
    <property type="project" value="UniProtKB-SubCell"/>
</dbReference>
<evidence type="ECO:0000256" key="1">
    <source>
        <dbReference type="ARBA" id="ARBA00000024"/>
    </source>
</evidence>
<keyword evidence="11" id="KW-0963">Cytoplasm</keyword>
<keyword evidence="14 19" id="KW-0378">Hydrolase</keyword>
<dbReference type="HAMAP" id="MF_01019">
    <property type="entry name" value="HisIE"/>
    <property type="match status" value="1"/>
</dbReference>
<dbReference type="PANTHER" id="PTHR42945">
    <property type="entry name" value="HISTIDINE BIOSYNTHESIS BIFUNCTIONAL PROTEIN"/>
    <property type="match status" value="1"/>
</dbReference>
<keyword evidence="12" id="KW-0028">Amino-acid biosynthesis</keyword>
<comment type="subcellular location">
    <subcellularLocation>
        <location evidence="3">Cytoplasm</location>
    </subcellularLocation>
</comment>
<evidence type="ECO:0000256" key="5">
    <source>
        <dbReference type="ARBA" id="ARBA00005204"/>
    </source>
</evidence>
<evidence type="ECO:0000256" key="10">
    <source>
        <dbReference type="ARBA" id="ARBA00017720"/>
    </source>
</evidence>
<evidence type="ECO:0000256" key="3">
    <source>
        <dbReference type="ARBA" id="ARBA00004496"/>
    </source>
</evidence>
<dbReference type="CDD" id="cd11534">
    <property type="entry name" value="NTP-PPase_HisIE_like"/>
    <property type="match status" value="1"/>
</dbReference>
<dbReference type="Gene3D" id="4.10.80.70">
    <property type="match status" value="1"/>
</dbReference>
<dbReference type="InterPro" id="IPR023019">
    <property type="entry name" value="His_synth_HisIE"/>
</dbReference>
<dbReference type="Pfam" id="PF01503">
    <property type="entry name" value="PRA-PH"/>
    <property type="match status" value="1"/>
</dbReference>
<dbReference type="GO" id="GO:0005524">
    <property type="term" value="F:ATP binding"/>
    <property type="evidence" value="ECO:0007669"/>
    <property type="project" value="UniProtKB-KW"/>
</dbReference>
<evidence type="ECO:0000256" key="6">
    <source>
        <dbReference type="ARBA" id="ARBA00007731"/>
    </source>
</evidence>
<dbReference type="InterPro" id="IPR038019">
    <property type="entry name" value="PRib_AMP_CycHydrolase_sf"/>
</dbReference>
<evidence type="ECO:0000256" key="8">
    <source>
        <dbReference type="ARBA" id="ARBA00012414"/>
    </source>
</evidence>
<dbReference type="PANTHER" id="PTHR42945:SF1">
    <property type="entry name" value="HISTIDINE BIOSYNTHESIS BIFUNCTIONAL PROTEIN HIS7"/>
    <property type="match status" value="1"/>
</dbReference>
<dbReference type="EC" id="3.5.4.19" evidence="9"/>
<dbReference type="EC" id="3.6.1.31" evidence="8"/>
<evidence type="ECO:0000313" key="19">
    <source>
        <dbReference type="EMBL" id="VAW35118.1"/>
    </source>
</evidence>
<dbReference type="UniPathway" id="UPA00031">
    <property type="reaction ID" value="UER00007"/>
</dbReference>
<keyword evidence="16" id="KW-0368">Histidine biosynthesis</keyword>
<accession>A0A3B0UVJ9</accession>
<dbReference type="NCBIfam" id="NF001611">
    <property type="entry name" value="PRK00400.1-3"/>
    <property type="match status" value="1"/>
</dbReference>
<evidence type="ECO:0000256" key="7">
    <source>
        <dbReference type="ARBA" id="ARBA00008299"/>
    </source>
</evidence>
<feature type="domain" description="Phosphoribosyl-AMP cyclohydrolase" evidence="18">
    <location>
        <begin position="28"/>
        <end position="101"/>
    </location>
</feature>
<dbReference type="InterPro" id="IPR002496">
    <property type="entry name" value="PRib_AMP_CycHydrolase_dom"/>
</dbReference>
<dbReference type="HAMAP" id="MF_01021">
    <property type="entry name" value="HisI"/>
    <property type="match status" value="1"/>
</dbReference>
<evidence type="ECO:0000256" key="4">
    <source>
        <dbReference type="ARBA" id="ARBA00005169"/>
    </source>
</evidence>
<dbReference type="GO" id="GO:0004636">
    <property type="term" value="F:phosphoribosyl-ATP diphosphatase activity"/>
    <property type="evidence" value="ECO:0007669"/>
    <property type="project" value="UniProtKB-EC"/>
</dbReference>
<evidence type="ECO:0000256" key="2">
    <source>
        <dbReference type="ARBA" id="ARBA00001460"/>
    </source>
</evidence>
<dbReference type="HAMAP" id="MF_01020">
    <property type="entry name" value="HisE"/>
    <property type="match status" value="1"/>
</dbReference>
<evidence type="ECO:0000256" key="11">
    <source>
        <dbReference type="ARBA" id="ARBA00022490"/>
    </source>
</evidence>
<dbReference type="Pfam" id="PF01502">
    <property type="entry name" value="PRA-CH"/>
    <property type="match status" value="1"/>
</dbReference>
<comment type="similarity">
    <text evidence="7">In the N-terminal section; belongs to the PRA-CH family.</text>
</comment>
<dbReference type="NCBIfam" id="NF002747">
    <property type="entry name" value="PRK02759.1"/>
    <property type="match status" value="1"/>
</dbReference>
<dbReference type="FunFam" id="3.10.20.810:FF:000001">
    <property type="entry name" value="Histidine biosynthesis bifunctional protein HisIE"/>
    <property type="match status" value="1"/>
</dbReference>
<comment type="similarity">
    <text evidence="6">In the C-terminal section; belongs to the PRA-PH family.</text>
</comment>
<keyword evidence="15" id="KW-0067">ATP-binding</keyword>
<dbReference type="NCBIfam" id="TIGR03188">
    <property type="entry name" value="histidine_hisI"/>
    <property type="match status" value="1"/>
</dbReference>
<dbReference type="NCBIfam" id="NF000768">
    <property type="entry name" value="PRK00051.1"/>
    <property type="match status" value="1"/>
</dbReference>
<proteinExistence type="inferred from homology"/>
<evidence type="ECO:0000259" key="18">
    <source>
        <dbReference type="Pfam" id="PF01502"/>
    </source>
</evidence>
<keyword evidence="17" id="KW-0511">Multifunctional enzyme</keyword>
<dbReference type="GO" id="GO:0000105">
    <property type="term" value="P:L-histidine biosynthetic process"/>
    <property type="evidence" value="ECO:0007669"/>
    <property type="project" value="UniProtKB-UniPathway"/>
</dbReference>
<evidence type="ECO:0000256" key="16">
    <source>
        <dbReference type="ARBA" id="ARBA00023102"/>
    </source>
</evidence>
<sequence length="225" mass="25054">MDTGSIKFDEKGLVPAIAQEEATGEVLMLAYMNKESLEKTLETGKAYYYSRSRRELWLKGGTSGNLQTVHSIRYDCDCDALLLKIHQQGVACHTGKRSCFYREIEGVGGEGPRSGTQADAGVITDLYRVLLERKGQTNDAGSYVASLYAKGTEKIAEKIAEESGELIEAALEKDDKEVVYELCDLWFHTLVMLGHKDIDIGEVFTELARRFGRSGIEEKASRKKK</sequence>
<comment type="pathway">
    <text evidence="4">Amino-acid biosynthesis; L-histidine biosynthesis; L-histidine from 5-phospho-alpha-D-ribose 1-diphosphate: step 3/9.</text>
</comment>
<evidence type="ECO:0000256" key="9">
    <source>
        <dbReference type="ARBA" id="ARBA00012721"/>
    </source>
</evidence>
<evidence type="ECO:0000256" key="17">
    <source>
        <dbReference type="ARBA" id="ARBA00023268"/>
    </source>
</evidence>
<name>A0A3B0UVJ9_9ZZZZ</name>
<dbReference type="Gene3D" id="1.10.287.1080">
    <property type="entry name" value="MazG-like"/>
    <property type="match status" value="1"/>
</dbReference>
<dbReference type="InterPro" id="IPR021130">
    <property type="entry name" value="PRib-ATP_PPHydrolase-like"/>
</dbReference>
<protein>
    <recommendedName>
        <fullName evidence="10">Histidine biosynthesis bifunctional protein HisIE</fullName>
        <ecNumber evidence="9">3.5.4.19</ecNumber>
        <ecNumber evidence="8">3.6.1.31</ecNumber>
    </recommendedName>
</protein>
<evidence type="ECO:0000256" key="13">
    <source>
        <dbReference type="ARBA" id="ARBA00022741"/>
    </source>
</evidence>
<comment type="pathway">
    <text evidence="5">Amino-acid biosynthesis; L-histidine biosynthesis; L-histidine from 5-phospho-alpha-D-ribose 1-diphosphate: step 2/9.</text>
</comment>
<evidence type="ECO:0000256" key="12">
    <source>
        <dbReference type="ARBA" id="ARBA00022605"/>
    </source>
</evidence>
<dbReference type="InterPro" id="IPR026660">
    <property type="entry name" value="PRA-CH"/>
</dbReference>
<dbReference type="InterPro" id="IPR008179">
    <property type="entry name" value="HisE"/>
</dbReference>
<dbReference type="GO" id="GO:0004635">
    <property type="term" value="F:phosphoribosyl-AMP cyclohydrolase activity"/>
    <property type="evidence" value="ECO:0007669"/>
    <property type="project" value="UniProtKB-EC"/>
</dbReference>